<dbReference type="EMBL" id="FCOK02000063">
    <property type="protein sequence ID" value="SAL60637.1"/>
    <property type="molecule type" value="Genomic_DNA"/>
</dbReference>
<proteinExistence type="predicted"/>
<sequence length="85" mass="9322">MKAMLNPSRADCIAILSAASRIADQNTFLDLNYKNLGLSRNGMETAASFLIERACFTRYREADGHTAVGGLSLQGRMRLDQLANN</sequence>
<protein>
    <submittedName>
        <fullName evidence="1">Uncharacterized protein</fullName>
    </submittedName>
</protein>
<accession>A0A158IVL9</accession>
<dbReference type="AlphaFoldDB" id="A0A158IVL9"/>
<dbReference type="Proteomes" id="UP000054683">
    <property type="component" value="Unassembled WGS sequence"/>
</dbReference>
<reference evidence="1 2" key="1">
    <citation type="submission" date="2016-01" db="EMBL/GenBank/DDBJ databases">
        <authorList>
            <person name="Oliw E.H."/>
        </authorList>
    </citation>
    <scope>NUCLEOTIDE SEQUENCE [LARGE SCALE GENOMIC DNA]</scope>
    <source>
        <strain evidence="1">LMG 27134</strain>
    </source>
</reference>
<organism evidence="1 2">
    <name type="scientific">Caballeronia udeis</name>
    <dbReference type="NCBI Taxonomy" id="1232866"/>
    <lineage>
        <taxon>Bacteria</taxon>
        <taxon>Pseudomonadati</taxon>
        <taxon>Pseudomonadota</taxon>
        <taxon>Betaproteobacteria</taxon>
        <taxon>Burkholderiales</taxon>
        <taxon>Burkholderiaceae</taxon>
        <taxon>Caballeronia</taxon>
    </lineage>
</organism>
<gene>
    <name evidence="1" type="ORF">AWB69_06720</name>
</gene>
<evidence type="ECO:0000313" key="1">
    <source>
        <dbReference type="EMBL" id="SAL60637.1"/>
    </source>
</evidence>
<evidence type="ECO:0000313" key="2">
    <source>
        <dbReference type="Proteomes" id="UP000054683"/>
    </source>
</evidence>
<name>A0A158IVL9_9BURK</name>